<gene>
    <name evidence="1" type="ORF">ACFQ3T_00810</name>
</gene>
<accession>A0ABW3QCY2</accession>
<dbReference type="RefSeq" id="WP_380718592.1">
    <property type="nucleotide sequence ID" value="NZ_JBHTLK010000002.1"/>
</dbReference>
<name>A0ABW3QCY2_9PSEU</name>
<proteinExistence type="predicted"/>
<reference evidence="2" key="1">
    <citation type="journal article" date="2019" name="Int. J. Syst. Evol. Microbiol.">
        <title>The Global Catalogue of Microorganisms (GCM) 10K type strain sequencing project: providing services to taxonomists for standard genome sequencing and annotation.</title>
        <authorList>
            <consortium name="The Broad Institute Genomics Platform"/>
            <consortium name="The Broad Institute Genome Sequencing Center for Infectious Disease"/>
            <person name="Wu L."/>
            <person name="Ma J."/>
        </authorList>
    </citation>
    <scope>NUCLEOTIDE SEQUENCE [LARGE SCALE GENOMIC DNA]</scope>
    <source>
        <strain evidence="2">CCUG 60214</strain>
    </source>
</reference>
<dbReference type="EMBL" id="JBHTLK010000002">
    <property type="protein sequence ID" value="MFD1145658.1"/>
    <property type="molecule type" value="Genomic_DNA"/>
</dbReference>
<organism evidence="1 2">
    <name type="scientific">Saccharothrix hoggarensis</name>
    <dbReference type="NCBI Taxonomy" id="913853"/>
    <lineage>
        <taxon>Bacteria</taxon>
        <taxon>Bacillati</taxon>
        <taxon>Actinomycetota</taxon>
        <taxon>Actinomycetes</taxon>
        <taxon>Pseudonocardiales</taxon>
        <taxon>Pseudonocardiaceae</taxon>
        <taxon>Saccharothrix</taxon>
    </lineage>
</organism>
<dbReference type="Proteomes" id="UP001597168">
    <property type="component" value="Unassembled WGS sequence"/>
</dbReference>
<protein>
    <submittedName>
        <fullName evidence="1">Uncharacterized protein</fullName>
    </submittedName>
</protein>
<evidence type="ECO:0000313" key="1">
    <source>
        <dbReference type="EMBL" id="MFD1145658.1"/>
    </source>
</evidence>
<evidence type="ECO:0000313" key="2">
    <source>
        <dbReference type="Proteomes" id="UP001597168"/>
    </source>
</evidence>
<comment type="caution">
    <text evidence="1">The sequence shown here is derived from an EMBL/GenBank/DDBJ whole genome shotgun (WGS) entry which is preliminary data.</text>
</comment>
<keyword evidence="2" id="KW-1185">Reference proteome</keyword>
<sequence>MTEPARLSAVDDMVEVEYHRFTLQVFDSPHTAAAIQPPGPQDWLVAGGPGGVLFHSAGNDHTAAVRLELWASPPVREPGEWEAVAEDDFTADFDRLLLASFTSAPGQHVLTLPAPGAHRVRAYVRGRTAIEAAGPVSFAEGIERWLVQIWPA</sequence>